<keyword evidence="1" id="KW-1133">Transmembrane helix</keyword>
<feature type="transmembrane region" description="Helical" evidence="1">
    <location>
        <begin position="126"/>
        <end position="153"/>
    </location>
</feature>
<feature type="transmembrane region" description="Helical" evidence="1">
    <location>
        <begin position="20"/>
        <end position="38"/>
    </location>
</feature>
<name>A0A5D8QJG5_9THEO</name>
<dbReference type="InterPro" id="IPR014196">
    <property type="entry name" value="SpoIIM"/>
</dbReference>
<evidence type="ECO:0000313" key="2">
    <source>
        <dbReference type="EMBL" id="TZE83633.1"/>
    </source>
</evidence>
<dbReference type="EMBL" id="VTPS01000001">
    <property type="protein sequence ID" value="TZE83633.1"/>
    <property type="molecule type" value="Genomic_DNA"/>
</dbReference>
<accession>A0A5D8QJG5</accession>
<feature type="transmembrane region" description="Helical" evidence="1">
    <location>
        <begin position="83"/>
        <end position="106"/>
    </location>
</feature>
<organism evidence="2 3">
    <name type="scientific">Calorimonas adulescens</name>
    <dbReference type="NCBI Taxonomy" id="2606906"/>
    <lineage>
        <taxon>Bacteria</taxon>
        <taxon>Bacillati</taxon>
        <taxon>Bacillota</taxon>
        <taxon>Clostridia</taxon>
        <taxon>Thermoanaerobacterales</taxon>
        <taxon>Thermoanaerobacteraceae</taxon>
        <taxon>Calorimonas</taxon>
    </lineage>
</organism>
<feature type="transmembrane region" description="Helical" evidence="1">
    <location>
        <begin position="174"/>
        <end position="194"/>
    </location>
</feature>
<comment type="caution">
    <text evidence="2">The sequence shown here is derived from an EMBL/GenBank/DDBJ whole genome shotgun (WGS) entry which is preliminary data.</text>
</comment>
<dbReference type="InterPro" id="IPR002798">
    <property type="entry name" value="SpoIIM-like"/>
</dbReference>
<gene>
    <name evidence="2" type="primary">spoIIM</name>
    <name evidence="2" type="ORF">FWJ32_00635</name>
</gene>
<sequence length="208" mass="23506">MRLVGQLWSVFVKHFKNHIYLYFLCTLFTYIGIITGYMSTGSLSDIQRSELLNYINGFFQLFIDTDVSSSEVFTQSLINNFQIAFIIWILGATFICIPLILIVMGIRGFVFGFTLSFLVNNLQKNGIAFALLSLLPSNIFIIPGLIIMGVISINFSLYIFRNRSSGISNIFKDFIAYTLVMAAVFMIIVIGSLIEGYFSIYLIKVVIS</sequence>
<dbReference type="PIRSF" id="PIRSF038973">
    <property type="entry name" value="SpoIIM"/>
    <property type="match status" value="1"/>
</dbReference>
<keyword evidence="3" id="KW-1185">Reference proteome</keyword>
<reference evidence="2 3" key="1">
    <citation type="submission" date="2019-08" db="EMBL/GenBank/DDBJ databases">
        <title>Calorimonas adulescens gen. nov., sp. nov., an anaerobic thermophilic bacterium from Sakhalin hot spring.</title>
        <authorList>
            <person name="Khomyakova M.A."/>
            <person name="Merkel A.Y."/>
            <person name="Novikov A."/>
            <person name="Bonch-Osmolovskaya E.A."/>
            <person name="Slobodkin A.I."/>
        </authorList>
    </citation>
    <scope>NUCLEOTIDE SEQUENCE [LARGE SCALE GENOMIC DNA]</scope>
    <source>
        <strain evidence="2 3">A05MB</strain>
    </source>
</reference>
<dbReference type="NCBIfam" id="TIGR02831">
    <property type="entry name" value="spo_II_M"/>
    <property type="match status" value="1"/>
</dbReference>
<evidence type="ECO:0000256" key="1">
    <source>
        <dbReference type="SAM" id="Phobius"/>
    </source>
</evidence>
<protein>
    <submittedName>
        <fullName evidence="2">Stage II sporulation protein M</fullName>
    </submittedName>
</protein>
<proteinExistence type="predicted"/>
<dbReference type="AlphaFoldDB" id="A0A5D8QJG5"/>
<keyword evidence="1" id="KW-0812">Transmembrane</keyword>
<dbReference type="Proteomes" id="UP000322976">
    <property type="component" value="Unassembled WGS sequence"/>
</dbReference>
<evidence type="ECO:0000313" key="3">
    <source>
        <dbReference type="Proteomes" id="UP000322976"/>
    </source>
</evidence>
<dbReference type="Pfam" id="PF01944">
    <property type="entry name" value="SpoIIM"/>
    <property type="match status" value="1"/>
</dbReference>
<keyword evidence="1" id="KW-0472">Membrane</keyword>